<evidence type="ECO:0000256" key="1">
    <source>
        <dbReference type="ARBA" id="ARBA00022670"/>
    </source>
</evidence>
<dbReference type="AlphaFoldDB" id="A0A974SSL5"/>
<organism evidence="8 9">
    <name type="scientific">Azospira restricta</name>
    <dbReference type="NCBI Taxonomy" id="404405"/>
    <lineage>
        <taxon>Bacteria</taxon>
        <taxon>Pseudomonadati</taxon>
        <taxon>Pseudomonadota</taxon>
        <taxon>Betaproteobacteria</taxon>
        <taxon>Rhodocyclales</taxon>
        <taxon>Rhodocyclaceae</taxon>
        <taxon>Azospira</taxon>
    </lineage>
</organism>
<keyword evidence="3 6" id="KW-0378">Hydrolase</keyword>
<dbReference type="PANTHER" id="PTHR22726">
    <property type="entry name" value="METALLOENDOPEPTIDASE OMA1"/>
    <property type="match status" value="1"/>
</dbReference>
<comment type="similarity">
    <text evidence="6">Belongs to the peptidase M48 family.</text>
</comment>
<dbReference type="GO" id="GO:0016020">
    <property type="term" value="C:membrane"/>
    <property type="evidence" value="ECO:0007669"/>
    <property type="project" value="TreeGrafter"/>
</dbReference>
<keyword evidence="4 6" id="KW-0862">Zinc</keyword>
<name>A0A974SSL5_9RHOO</name>
<evidence type="ECO:0000256" key="2">
    <source>
        <dbReference type="ARBA" id="ARBA00022723"/>
    </source>
</evidence>
<dbReference type="KEGG" id="ares:IWH25_16820"/>
<keyword evidence="2" id="KW-0479">Metal-binding</keyword>
<keyword evidence="9" id="KW-1185">Reference proteome</keyword>
<evidence type="ECO:0000256" key="5">
    <source>
        <dbReference type="ARBA" id="ARBA00023049"/>
    </source>
</evidence>
<gene>
    <name evidence="8" type="ORF">IWH25_16820</name>
</gene>
<dbReference type="InterPro" id="IPR051156">
    <property type="entry name" value="Mito/Outer_Membr_Metalloprot"/>
</dbReference>
<dbReference type="PANTHER" id="PTHR22726:SF1">
    <property type="entry name" value="METALLOENDOPEPTIDASE OMA1, MITOCHONDRIAL"/>
    <property type="match status" value="1"/>
</dbReference>
<evidence type="ECO:0000313" key="8">
    <source>
        <dbReference type="EMBL" id="QRJ65783.1"/>
    </source>
</evidence>
<dbReference type="Gene3D" id="3.30.2010.10">
    <property type="entry name" value="Metalloproteases ('zincins'), catalytic domain"/>
    <property type="match status" value="1"/>
</dbReference>
<evidence type="ECO:0000256" key="3">
    <source>
        <dbReference type="ARBA" id="ARBA00022801"/>
    </source>
</evidence>
<accession>A0A974SSL5</accession>
<dbReference type="CDD" id="cd07331">
    <property type="entry name" value="M48C_Oma1_like"/>
    <property type="match status" value="1"/>
</dbReference>
<sequence>MLASAAAVNRQAEGAYRQTLKQAQAKGRLNPDAEELAQVRAIAARLIAATGAFRPDAPGWRWEVNVLEGDEVNAWCMPGGKIAVYTGLLDKVQPTDDELAAVIGHEIAHALREHGREKSGQAMGVGVAAAIGGVLLGSTLGIDPGLGQSVLGKAGDLAFMRPNSREMEQEADRIGVELAARAGYDPHAAISLWEKMRRVSDGAPPQWLSTHPSHETRIADLKVHADRVDPLYRPGMPRR</sequence>
<dbReference type="Pfam" id="PF01435">
    <property type="entry name" value="Peptidase_M48"/>
    <property type="match status" value="1"/>
</dbReference>
<dbReference type="InterPro" id="IPR001915">
    <property type="entry name" value="Peptidase_M48"/>
</dbReference>
<keyword evidence="5 6" id="KW-0482">Metalloprotease</keyword>
<keyword evidence="1 6" id="KW-0645">Protease</keyword>
<comment type="cofactor">
    <cofactor evidence="6">
        <name>Zn(2+)</name>
        <dbReference type="ChEBI" id="CHEBI:29105"/>
    </cofactor>
    <text evidence="6">Binds 1 zinc ion per subunit.</text>
</comment>
<dbReference type="GO" id="GO:0046872">
    <property type="term" value="F:metal ion binding"/>
    <property type="evidence" value="ECO:0007669"/>
    <property type="project" value="UniProtKB-KW"/>
</dbReference>
<evidence type="ECO:0000256" key="4">
    <source>
        <dbReference type="ARBA" id="ARBA00022833"/>
    </source>
</evidence>
<dbReference type="GO" id="GO:0004222">
    <property type="term" value="F:metalloendopeptidase activity"/>
    <property type="evidence" value="ECO:0007669"/>
    <property type="project" value="InterPro"/>
</dbReference>
<dbReference type="GO" id="GO:0051603">
    <property type="term" value="P:proteolysis involved in protein catabolic process"/>
    <property type="evidence" value="ECO:0007669"/>
    <property type="project" value="TreeGrafter"/>
</dbReference>
<evidence type="ECO:0000256" key="6">
    <source>
        <dbReference type="RuleBase" id="RU003983"/>
    </source>
</evidence>
<evidence type="ECO:0000313" key="9">
    <source>
        <dbReference type="Proteomes" id="UP000663444"/>
    </source>
</evidence>
<dbReference type="EMBL" id="CP064781">
    <property type="protein sequence ID" value="QRJ65783.1"/>
    <property type="molecule type" value="Genomic_DNA"/>
</dbReference>
<feature type="domain" description="Peptidase M48" evidence="7">
    <location>
        <begin position="37"/>
        <end position="222"/>
    </location>
</feature>
<evidence type="ECO:0000259" key="7">
    <source>
        <dbReference type="Pfam" id="PF01435"/>
    </source>
</evidence>
<protein>
    <submittedName>
        <fullName evidence="8">M48 family metallopeptidase</fullName>
    </submittedName>
</protein>
<reference evidence="8" key="1">
    <citation type="submission" date="2020-11" db="EMBL/GenBank/DDBJ databases">
        <title>Azospira restricta DSM 18626 genome sequence.</title>
        <authorList>
            <person name="Moe W.M."/>
        </authorList>
    </citation>
    <scope>NUCLEOTIDE SEQUENCE</scope>
    <source>
        <strain evidence="8">DSM 18626</strain>
    </source>
</reference>
<proteinExistence type="inferred from homology"/>
<dbReference type="Proteomes" id="UP000663444">
    <property type="component" value="Chromosome"/>
</dbReference>